<evidence type="ECO:0000313" key="2">
    <source>
        <dbReference type="Proteomes" id="UP000005237"/>
    </source>
</evidence>
<reference evidence="2" key="1">
    <citation type="submission" date="2010-08" db="EMBL/GenBank/DDBJ databases">
        <authorList>
            <consortium name="Caenorhabditis japonica Sequencing Consortium"/>
            <person name="Wilson R.K."/>
        </authorList>
    </citation>
    <scope>NUCLEOTIDE SEQUENCE [LARGE SCALE GENOMIC DNA]</scope>
    <source>
        <strain evidence="2">DF5081</strain>
    </source>
</reference>
<dbReference type="EnsemblMetazoa" id="CJA37919.1">
    <property type="protein sequence ID" value="CJA37919.1"/>
    <property type="gene ID" value="WBGene00213766"/>
</dbReference>
<reference evidence="1" key="2">
    <citation type="submission" date="2022-06" db="UniProtKB">
        <authorList>
            <consortium name="EnsemblMetazoa"/>
        </authorList>
    </citation>
    <scope>IDENTIFICATION</scope>
    <source>
        <strain evidence="1">DF5081</strain>
    </source>
</reference>
<protein>
    <submittedName>
        <fullName evidence="1">Uncharacterized protein</fullName>
    </submittedName>
</protein>
<keyword evidence="2" id="KW-1185">Reference proteome</keyword>
<dbReference type="Proteomes" id="UP000005237">
    <property type="component" value="Unassembled WGS sequence"/>
</dbReference>
<accession>A0A8R1IMS8</accession>
<name>A0A8R1IMS8_CAEJA</name>
<organism evidence="1 2">
    <name type="scientific">Caenorhabditis japonica</name>
    <dbReference type="NCBI Taxonomy" id="281687"/>
    <lineage>
        <taxon>Eukaryota</taxon>
        <taxon>Metazoa</taxon>
        <taxon>Ecdysozoa</taxon>
        <taxon>Nematoda</taxon>
        <taxon>Chromadorea</taxon>
        <taxon>Rhabditida</taxon>
        <taxon>Rhabditina</taxon>
        <taxon>Rhabditomorpha</taxon>
        <taxon>Rhabditoidea</taxon>
        <taxon>Rhabditidae</taxon>
        <taxon>Peloderinae</taxon>
        <taxon>Caenorhabditis</taxon>
    </lineage>
</organism>
<sequence length="115" mass="12938">MWKSTEYSIVDGTPVGNEYTSWYYSMMDSFSYWGIRSFLLPSFLGCDFLGTSVDDADRALIDEAKTYSIQTLLYDVSTSQERGYFAVQLGLPILVNDLKALGISSQNTRNATTTR</sequence>
<evidence type="ECO:0000313" key="1">
    <source>
        <dbReference type="EnsemblMetazoa" id="CJA37919.1"/>
    </source>
</evidence>
<proteinExistence type="predicted"/>
<dbReference type="AlphaFoldDB" id="A0A8R1IMS8"/>